<accession>A0A934JWH2</accession>
<evidence type="ECO:0000313" key="3">
    <source>
        <dbReference type="Proteomes" id="UP000606991"/>
    </source>
</evidence>
<keyword evidence="1 2" id="KW-0808">Transferase</keyword>
<proteinExistence type="predicted"/>
<dbReference type="Gene3D" id="3.30.1540.10">
    <property type="entry name" value="formyl-coa transferase, domain 3"/>
    <property type="match status" value="1"/>
</dbReference>
<dbReference type="PANTHER" id="PTHR48207">
    <property type="entry name" value="SUCCINATE--HYDROXYMETHYLGLUTARATE COA-TRANSFERASE"/>
    <property type="match status" value="1"/>
</dbReference>
<dbReference type="InterPro" id="IPR044855">
    <property type="entry name" value="CoA-Trfase_III_dom3_sf"/>
</dbReference>
<dbReference type="SUPFAM" id="SSF89796">
    <property type="entry name" value="CoA-transferase family III (CaiB/BaiF)"/>
    <property type="match status" value="1"/>
</dbReference>
<protein>
    <submittedName>
        <fullName evidence="2">CoA transferase</fullName>
    </submittedName>
</protein>
<evidence type="ECO:0000256" key="1">
    <source>
        <dbReference type="ARBA" id="ARBA00022679"/>
    </source>
</evidence>
<organism evidence="2 3">
    <name type="scientific">Candidatus Aeolococcus gillhamiae</name>
    <dbReference type="NCBI Taxonomy" id="3127015"/>
    <lineage>
        <taxon>Bacteria</taxon>
        <taxon>Bacillati</taxon>
        <taxon>Candidatus Dormiibacterota</taxon>
        <taxon>Candidatus Dormibacteria</taxon>
        <taxon>Candidatus Aeolococcales</taxon>
        <taxon>Candidatus Aeolococcaceae</taxon>
        <taxon>Candidatus Aeolococcus</taxon>
    </lineage>
</organism>
<sequence length="386" mass="41532">MTRLPLAGLKVLDLGIGGVGPWAASQLAQMGACVLKVEAPNEFILQVLPTWRGLTTTYACLNVAKHSARLNLKDPTDRERAWTLIDGADVIIENFRAGAMERLGFGFDAVTARNRRVVYCSSSGFGSRGPMAGLACTDPHMQAFSGFASLNGVATGERVRYYAAIDLYTSALIVDAVLAGLLDRDRTGLPQRIEMTMLGAATTLTLTQCAELFAGGPPPRPLGARGRHSAPDGVFRAADGDLALGAENNDEFAALCSALDRPDLMADRRFSDQRSRLDSAQELFDEIQQTLARLPVDWWLAALSRAGVRCARVHADHETVAHRDTWAAGHVRELVVKDVGTLVSAGVPWEFQGMPSAVARAPRPGQDTELVASEPARAWSLLEALD</sequence>
<dbReference type="InterPro" id="IPR003673">
    <property type="entry name" value="CoA-Trfase_fam_III"/>
</dbReference>
<name>A0A934JWH2_9BACT</name>
<reference evidence="2 3" key="1">
    <citation type="submission" date="2020-10" db="EMBL/GenBank/DDBJ databases">
        <title>Ca. Dormibacterota MAGs.</title>
        <authorList>
            <person name="Montgomery K."/>
        </authorList>
    </citation>
    <scope>NUCLEOTIDE SEQUENCE [LARGE SCALE GENOMIC DNA]</scope>
    <source>
        <strain evidence="2">SC8812_S17_18</strain>
    </source>
</reference>
<dbReference type="Proteomes" id="UP000606991">
    <property type="component" value="Unassembled WGS sequence"/>
</dbReference>
<gene>
    <name evidence="2" type="ORF">JF886_05420</name>
</gene>
<comment type="caution">
    <text evidence="2">The sequence shown here is derived from an EMBL/GenBank/DDBJ whole genome shotgun (WGS) entry which is preliminary data.</text>
</comment>
<dbReference type="GO" id="GO:0008410">
    <property type="term" value="F:CoA-transferase activity"/>
    <property type="evidence" value="ECO:0007669"/>
    <property type="project" value="TreeGrafter"/>
</dbReference>
<evidence type="ECO:0000313" key="2">
    <source>
        <dbReference type="EMBL" id="MBJ7594295.1"/>
    </source>
</evidence>
<dbReference type="PANTHER" id="PTHR48207:SF4">
    <property type="entry name" value="BLL6097 PROTEIN"/>
    <property type="match status" value="1"/>
</dbReference>
<dbReference type="AlphaFoldDB" id="A0A934JWH2"/>
<dbReference type="Pfam" id="PF02515">
    <property type="entry name" value="CoA_transf_3"/>
    <property type="match status" value="1"/>
</dbReference>
<dbReference type="InterPro" id="IPR050483">
    <property type="entry name" value="CoA-transferase_III_domain"/>
</dbReference>
<dbReference type="EMBL" id="JAEKNS010000061">
    <property type="protein sequence ID" value="MBJ7594295.1"/>
    <property type="molecule type" value="Genomic_DNA"/>
</dbReference>
<dbReference type="InterPro" id="IPR023606">
    <property type="entry name" value="CoA-Trfase_III_dom_1_sf"/>
</dbReference>
<dbReference type="RefSeq" id="WP_337310362.1">
    <property type="nucleotide sequence ID" value="NZ_JAEKNS010000061.1"/>
</dbReference>
<dbReference type="Gene3D" id="3.40.50.10540">
    <property type="entry name" value="Crotonobetainyl-coa:carnitine coa-transferase, domain 1"/>
    <property type="match status" value="1"/>
</dbReference>